<reference evidence="1" key="1">
    <citation type="submission" date="2018-10" db="EMBL/GenBank/DDBJ databases">
        <authorList>
            <person name="Gruber-Vodicka H."/>
            <person name="Jaeckle O."/>
        </authorList>
    </citation>
    <scope>NUCLEOTIDE SEQUENCE</scope>
</reference>
<dbReference type="EMBL" id="LR026963">
    <property type="protein sequence ID" value="VBB68544.1"/>
    <property type="molecule type" value="Genomic_DNA"/>
</dbReference>
<name>A0A484H572_9ZZZZ</name>
<gene>
    <name evidence="1" type="ORF">RIEGSTA812A_PEG_17</name>
</gene>
<sequence>MAAVITPVLLCRLGLVVITCVISEGNTRSGTHAFPVI</sequence>
<evidence type="ECO:0000313" key="1">
    <source>
        <dbReference type="EMBL" id="VBB68544.1"/>
    </source>
</evidence>
<protein>
    <submittedName>
        <fullName evidence="1">Uncharacterized protein</fullName>
    </submittedName>
</protein>
<dbReference type="AlphaFoldDB" id="A0A484H572"/>
<proteinExistence type="predicted"/>
<organism evidence="1">
    <name type="scientific">invertebrate metagenome</name>
    <dbReference type="NCBI Taxonomy" id="1711999"/>
    <lineage>
        <taxon>unclassified sequences</taxon>
        <taxon>metagenomes</taxon>
        <taxon>organismal metagenomes</taxon>
    </lineage>
</organism>
<accession>A0A484H572</accession>